<dbReference type="Gene3D" id="2.160.20.10">
    <property type="entry name" value="Single-stranded right-handed beta-helix, Pectin lyase-like"/>
    <property type="match status" value="1"/>
</dbReference>
<evidence type="ECO:0000313" key="3">
    <source>
        <dbReference type="Proteomes" id="UP000184085"/>
    </source>
</evidence>
<dbReference type="InterPro" id="IPR024535">
    <property type="entry name" value="RHGA/B-epi-like_pectate_lyase"/>
</dbReference>
<organism evidence="2 3">
    <name type="scientific">Donghicola eburneus</name>
    <dbReference type="NCBI Taxonomy" id="393278"/>
    <lineage>
        <taxon>Bacteria</taxon>
        <taxon>Pseudomonadati</taxon>
        <taxon>Pseudomonadota</taxon>
        <taxon>Alphaproteobacteria</taxon>
        <taxon>Rhodobacterales</taxon>
        <taxon>Roseobacteraceae</taxon>
        <taxon>Donghicola</taxon>
    </lineage>
</organism>
<name>A0A1M4MUX6_9RHOB</name>
<dbReference type="EMBL" id="FMJB01000011">
    <property type="protein sequence ID" value="SCM65969.1"/>
    <property type="molecule type" value="Genomic_DNA"/>
</dbReference>
<keyword evidence="3" id="KW-1185">Reference proteome</keyword>
<sequence>MTIAYMTPDELMPVAFSDGLFNWSSGDGLSSNDTLESVGGIALVPGDGDFGSCLEIVKTSSTQRVRCLVPTDMTAGRYLRIRIRVKAISGTLPEVRVAGTPVDSAGTAIAGLTAIGPSKALNEYGQITEISGIVGTGSRAGVDMVWGMGAVKGQFGFDLTGGNGGVVRIDDVIIEDATALFLPQLVGAVDVRDFGAVGDGTTDDTPAFLAADDAAEGRAVYVSPGTYWLGDSVTIKSPVRIAGQIAMPTDAILILQRDLDLPTYADAFGSEAQGFAKAFQALLNSGSHDSLDLGGRSVQLTEPLDMQAAVPNRDSYATRRVIKNGQIEAANSSDWDDEVLTSIATYDPDNAYFLESVENVANVPVGALVEGVGVGREVYVRSVDVATNTVRLNCPLYDAEGTQNFTFRRYKYLLDFSGFGNLAKFSLSDIEFRCNGRASGLMIAPAGIGLHIRDCVFTRPKNRALTSPGEGCQGMMVDRCQFLSDESPLTVPERISIAMNATGNDVKVRDTRFVHFKHSIVLAGAGNMISGNHWFQGDSASNGIRSAGLILSKTNCKSTITGNYIDNNYILWANEHDQAPEQSDEFSFGGLTINGNIFTVNDVSSAFRFLILRPHGIGHFLNGLTMGNNVFRALNGNIDRVEEIDTTFSTLELDRTYNVMVQGNAFNAVTAQIRNPLVIKADQNTAAETWTVDCGENLPFKGRARSVEGVIAEGPLKTSEGTVSWATPYSQTEQGADGDKIKLVWPTALKGRVTLTTRVDAPI</sequence>
<dbReference type="InterPro" id="IPR011050">
    <property type="entry name" value="Pectin_lyase_fold/virulence"/>
</dbReference>
<dbReference type="Proteomes" id="UP000184085">
    <property type="component" value="Unassembled WGS sequence"/>
</dbReference>
<protein>
    <recommendedName>
        <fullName evidence="1">Rhamnogalacturonase A/B/Epimerase-like pectate lyase domain-containing protein</fullName>
    </recommendedName>
</protein>
<evidence type="ECO:0000313" key="2">
    <source>
        <dbReference type="EMBL" id="SCM65969.1"/>
    </source>
</evidence>
<dbReference type="InterPro" id="IPR012334">
    <property type="entry name" value="Pectin_lyas_fold"/>
</dbReference>
<accession>A0A1M4MUX6</accession>
<dbReference type="RefSeq" id="WP_072702469.1">
    <property type="nucleotide sequence ID" value="NZ_FMJB01000011.1"/>
</dbReference>
<gene>
    <name evidence="2" type="ORF">KARMA_0140</name>
</gene>
<dbReference type="SUPFAM" id="SSF51126">
    <property type="entry name" value="Pectin lyase-like"/>
    <property type="match status" value="1"/>
</dbReference>
<evidence type="ECO:0000259" key="1">
    <source>
        <dbReference type="Pfam" id="PF12708"/>
    </source>
</evidence>
<dbReference type="Pfam" id="PF12708">
    <property type="entry name" value="Pect-lyase_RHGA_epim"/>
    <property type="match status" value="1"/>
</dbReference>
<feature type="domain" description="Rhamnogalacturonase A/B/Epimerase-like pectate lyase" evidence="1">
    <location>
        <begin position="189"/>
        <end position="245"/>
    </location>
</feature>
<proteinExistence type="predicted"/>
<reference evidence="3" key="1">
    <citation type="submission" date="2016-09" db="EMBL/GenBank/DDBJ databases">
        <authorList>
            <person name="Wibberg D."/>
        </authorList>
    </citation>
    <scope>NUCLEOTIDE SEQUENCE [LARGE SCALE GENOMIC DNA]</scope>
</reference>
<dbReference type="AlphaFoldDB" id="A0A1M4MUX6"/>